<evidence type="ECO:0000313" key="1">
    <source>
        <dbReference type="EMBL" id="KAI5682154.1"/>
    </source>
</evidence>
<gene>
    <name evidence="1" type="ORF">M9H77_03382</name>
</gene>
<dbReference type="EMBL" id="CM044701">
    <property type="protein sequence ID" value="KAI5682154.1"/>
    <property type="molecule type" value="Genomic_DNA"/>
</dbReference>
<accession>A0ACC0CBI6</accession>
<organism evidence="1 2">
    <name type="scientific">Catharanthus roseus</name>
    <name type="common">Madagascar periwinkle</name>
    <name type="synonym">Vinca rosea</name>
    <dbReference type="NCBI Taxonomy" id="4058"/>
    <lineage>
        <taxon>Eukaryota</taxon>
        <taxon>Viridiplantae</taxon>
        <taxon>Streptophyta</taxon>
        <taxon>Embryophyta</taxon>
        <taxon>Tracheophyta</taxon>
        <taxon>Spermatophyta</taxon>
        <taxon>Magnoliopsida</taxon>
        <taxon>eudicotyledons</taxon>
        <taxon>Gunneridae</taxon>
        <taxon>Pentapetalae</taxon>
        <taxon>asterids</taxon>
        <taxon>lamiids</taxon>
        <taxon>Gentianales</taxon>
        <taxon>Apocynaceae</taxon>
        <taxon>Rauvolfioideae</taxon>
        <taxon>Vinceae</taxon>
        <taxon>Catharanthinae</taxon>
        <taxon>Catharanthus</taxon>
    </lineage>
</organism>
<proteinExistence type="predicted"/>
<keyword evidence="2" id="KW-1185">Reference proteome</keyword>
<dbReference type="Proteomes" id="UP001060085">
    <property type="component" value="Linkage Group LG01"/>
</dbReference>
<name>A0ACC0CBI6_CATRO</name>
<evidence type="ECO:0000313" key="2">
    <source>
        <dbReference type="Proteomes" id="UP001060085"/>
    </source>
</evidence>
<comment type="caution">
    <text evidence="1">The sequence shown here is derived from an EMBL/GenBank/DDBJ whole genome shotgun (WGS) entry which is preliminary data.</text>
</comment>
<sequence>MVKTKNANVGKEGHAEEGGSSRGGKKWKGKQVARSETPLDKFILVQAAANYEEWTKKKRKIAPGHRVDLSDMGGHKSSITNMHSFVMLAMHEHRKMNFGYIAIELMLATQSSSTNVCPMVVSKVFQHFRITFFGPNDHIGIGKIYNQNIFKRMGFSRNEDGRLIRGGQEEDSENSKNEEEEEEEEGNEPEESDSETEVGRIRRETRRKKRQERTEEGSSSGSINQVMEMIASLQTSICTRLDALDSKMSVIQERFMRFEARGRDEGH</sequence>
<reference evidence="2" key="1">
    <citation type="journal article" date="2023" name="Nat. Plants">
        <title>Single-cell RNA sequencing provides a high-resolution roadmap for understanding the multicellular compartmentation of specialized metabolism.</title>
        <authorList>
            <person name="Sun S."/>
            <person name="Shen X."/>
            <person name="Li Y."/>
            <person name="Li Y."/>
            <person name="Wang S."/>
            <person name="Li R."/>
            <person name="Zhang H."/>
            <person name="Shen G."/>
            <person name="Guo B."/>
            <person name="Wei J."/>
            <person name="Xu J."/>
            <person name="St-Pierre B."/>
            <person name="Chen S."/>
            <person name="Sun C."/>
        </authorList>
    </citation>
    <scope>NUCLEOTIDE SEQUENCE [LARGE SCALE GENOMIC DNA]</scope>
</reference>
<protein>
    <submittedName>
        <fullName evidence="1">Uncharacterized protein</fullName>
    </submittedName>
</protein>